<evidence type="ECO:0000259" key="6">
    <source>
        <dbReference type="Pfam" id="PF13476"/>
    </source>
</evidence>
<dbReference type="GO" id="GO:0005524">
    <property type="term" value="F:ATP binding"/>
    <property type="evidence" value="ECO:0007669"/>
    <property type="project" value="UniProtKB-KW"/>
</dbReference>
<sequence>MTDPAQPTTAPLIELIFDRLAADSDVQADTAELVLAALTSDDDLSAALAGSPTRLDPRSPANDEPSERIWLKSVTVAGFRGVGAERTLDIAPGPGLTLVVGRNGSGKSSFAEAVELALTGDSARWADKTSVWRTGWRNLHAPNPCQIGVELRVDGLATPTRVARAWPADGELTDAEVSVTSARSRHNGLTELGLARPLELYRPFLTAAELGRLAAGTQSQLFDALFAILGLDALTDADQRLMRAARPHDTAVKEVRAQRAALVDLLAEVADDRARRAAVLLRGRGAVDLPALTAILDEPDEATADEAVLLCRELAALDPPPVDEVTRLAGQLREAATDTLRYDGGRSRAALRSAELLRLALEHHEDRGDGPCPVCATGALDGGWRASAAVTLTELRQRSVAAQTAATRLTALLRQAHHLIDDLTVPDGPGSQTPTGSPPGSVGTRAPQQGVGAEVLTVHDGPRADTPTGSPLRGIGTEAPRQRAGTEVLRESAGTAAPSEGDGAEALLGALREAVAALRGVPGEPAELADHLAARYPAVVAAADAARAYAEGFLRQRDTGWRAAAAELREWVGAVGGLAAREATLARLKAARAWLKETGAAVRDERIAPFAAHSQRIWEQLRQESNVELGAMTLAGTNTRRRVVFPVSVDGADNGTALGVMSQGEMQALGLATFLPRSCAPESPFRFIVVDDPVQSMDPSKVDGLARVLAELAEDRQVVVFTHDTRLPDAVRRLDLGRARIVEVQRAERSVVTLRPGSDPVTRYLDDAWALARNDELPADVRGPVVAELCRSAVEAACHLRVWRVRVTRGVPHDDIEAAIVDASRRLTTIVALAVFDDADRGGDVLGWLGRRGGWAVGAYRACREGVHGAYLADLPGLVTDARALAKVLA</sequence>
<dbReference type="InterPro" id="IPR038729">
    <property type="entry name" value="Rad50/SbcC_AAA"/>
</dbReference>
<keyword evidence="8" id="KW-1185">Reference proteome</keyword>
<evidence type="ECO:0000256" key="2">
    <source>
        <dbReference type="ARBA" id="ARBA00011322"/>
    </source>
</evidence>
<evidence type="ECO:0000259" key="5">
    <source>
        <dbReference type="Pfam" id="PF13304"/>
    </source>
</evidence>
<comment type="similarity">
    <text evidence="1">Belongs to the SMC family. SbcC subfamily.</text>
</comment>
<evidence type="ECO:0000256" key="1">
    <source>
        <dbReference type="ARBA" id="ARBA00006930"/>
    </source>
</evidence>
<protein>
    <recommendedName>
        <fullName evidence="3">Nuclease SbcCD subunit C</fullName>
    </recommendedName>
</protein>
<dbReference type="Gene3D" id="3.40.50.300">
    <property type="entry name" value="P-loop containing nucleotide triphosphate hydrolases"/>
    <property type="match status" value="2"/>
</dbReference>
<accession>A0ABX2RVX8</accession>
<dbReference type="Pfam" id="PF13304">
    <property type="entry name" value="AAA_21"/>
    <property type="match status" value="1"/>
</dbReference>
<dbReference type="InterPro" id="IPR027417">
    <property type="entry name" value="P-loop_NTPase"/>
</dbReference>
<keyword evidence="7" id="KW-0547">Nucleotide-binding</keyword>
<reference evidence="7 8" key="1">
    <citation type="submission" date="2020-07" db="EMBL/GenBank/DDBJ databases">
        <title>Sequencing the genomes of 1000 actinobacteria strains.</title>
        <authorList>
            <person name="Klenk H.-P."/>
        </authorList>
    </citation>
    <scope>NUCLEOTIDE SEQUENCE [LARGE SCALE GENOMIC DNA]</scope>
    <source>
        <strain evidence="7 8">DSM 43814</strain>
    </source>
</reference>
<dbReference type="PANTHER" id="PTHR32114:SF2">
    <property type="entry name" value="ABC TRANSPORTER ABCH.3"/>
    <property type="match status" value="1"/>
</dbReference>
<dbReference type="InterPro" id="IPR003959">
    <property type="entry name" value="ATPase_AAA_core"/>
</dbReference>
<organism evidence="7 8">
    <name type="scientific">Micromonospora purpureochromogenes</name>
    <dbReference type="NCBI Taxonomy" id="47872"/>
    <lineage>
        <taxon>Bacteria</taxon>
        <taxon>Bacillati</taxon>
        <taxon>Actinomycetota</taxon>
        <taxon>Actinomycetes</taxon>
        <taxon>Micromonosporales</taxon>
        <taxon>Micromonosporaceae</taxon>
        <taxon>Micromonospora</taxon>
    </lineage>
</organism>
<proteinExistence type="inferred from homology"/>
<dbReference type="Proteomes" id="UP000631553">
    <property type="component" value="Unassembled WGS sequence"/>
</dbReference>
<dbReference type="EMBL" id="JACCCQ010000001">
    <property type="protein sequence ID" value="NYF59368.1"/>
    <property type="molecule type" value="Genomic_DNA"/>
</dbReference>
<feature type="domain" description="Rad50/SbcC-type AAA" evidence="6">
    <location>
        <begin position="74"/>
        <end position="128"/>
    </location>
</feature>
<feature type="domain" description="ATPase AAA-type core" evidence="5">
    <location>
        <begin position="649"/>
        <end position="726"/>
    </location>
</feature>
<dbReference type="RefSeq" id="WP_179805067.1">
    <property type="nucleotide sequence ID" value="NZ_JACCCQ010000001.1"/>
</dbReference>
<comment type="subunit">
    <text evidence="2">Heterodimer of SbcC and SbcD.</text>
</comment>
<dbReference type="SUPFAM" id="SSF52540">
    <property type="entry name" value="P-loop containing nucleoside triphosphate hydrolases"/>
    <property type="match status" value="1"/>
</dbReference>
<feature type="region of interest" description="Disordered" evidence="4">
    <location>
        <begin position="423"/>
        <end position="447"/>
    </location>
</feature>
<dbReference type="Pfam" id="PF13476">
    <property type="entry name" value="AAA_23"/>
    <property type="match status" value="1"/>
</dbReference>
<dbReference type="PANTHER" id="PTHR32114">
    <property type="entry name" value="ABC TRANSPORTER ABCH.3"/>
    <property type="match status" value="1"/>
</dbReference>
<comment type="caution">
    <text evidence="7">The sequence shown here is derived from an EMBL/GenBank/DDBJ whole genome shotgun (WGS) entry which is preliminary data.</text>
</comment>
<keyword evidence="7" id="KW-0067">ATP-binding</keyword>
<feature type="region of interest" description="Disordered" evidence="4">
    <location>
        <begin position="459"/>
        <end position="484"/>
    </location>
</feature>
<gene>
    <name evidence="7" type="ORF">HDA35_005199</name>
</gene>
<feature type="compositionally biased region" description="Low complexity" evidence="4">
    <location>
        <begin position="426"/>
        <end position="444"/>
    </location>
</feature>
<evidence type="ECO:0000256" key="4">
    <source>
        <dbReference type="SAM" id="MobiDB-lite"/>
    </source>
</evidence>
<evidence type="ECO:0000256" key="3">
    <source>
        <dbReference type="ARBA" id="ARBA00013368"/>
    </source>
</evidence>
<name>A0ABX2RVX8_9ACTN</name>
<evidence type="ECO:0000313" key="7">
    <source>
        <dbReference type="EMBL" id="NYF59368.1"/>
    </source>
</evidence>
<evidence type="ECO:0000313" key="8">
    <source>
        <dbReference type="Proteomes" id="UP000631553"/>
    </source>
</evidence>